<dbReference type="NCBIfam" id="NF033546">
    <property type="entry name" value="transpos_IS21"/>
    <property type="match status" value="1"/>
</dbReference>
<proteinExistence type="predicted"/>
<dbReference type="RefSeq" id="WP_317635493.1">
    <property type="nucleotide sequence ID" value="NZ_AP026802.1"/>
</dbReference>
<keyword evidence="3" id="KW-1185">Reference proteome</keyword>
<dbReference type="PANTHER" id="PTHR35004">
    <property type="entry name" value="TRANSPOSASE RV3428C-RELATED"/>
    <property type="match status" value="1"/>
</dbReference>
<dbReference type="InterPro" id="IPR001584">
    <property type="entry name" value="Integrase_cat-core"/>
</dbReference>
<dbReference type="GO" id="GO:0003676">
    <property type="term" value="F:nucleic acid binding"/>
    <property type="evidence" value="ECO:0007669"/>
    <property type="project" value="InterPro"/>
</dbReference>
<dbReference type="Proteomes" id="UP001321861">
    <property type="component" value="Chromosome"/>
</dbReference>
<name>A0AAU9DR65_9LACO</name>
<evidence type="ECO:0000259" key="1">
    <source>
        <dbReference type="PROSITE" id="PS50994"/>
    </source>
</evidence>
<dbReference type="InterPro" id="IPR036397">
    <property type="entry name" value="RNaseH_sf"/>
</dbReference>
<dbReference type="InterPro" id="IPR012337">
    <property type="entry name" value="RNaseH-like_sf"/>
</dbReference>
<dbReference type="EMBL" id="AP026802">
    <property type="protein sequence ID" value="BDR59712.1"/>
    <property type="molecule type" value="Genomic_DNA"/>
</dbReference>
<protein>
    <recommendedName>
        <fullName evidence="1">Integrase catalytic domain-containing protein</fullName>
    </recommendedName>
</protein>
<dbReference type="AlphaFoldDB" id="A0AAU9DR65"/>
<evidence type="ECO:0000313" key="3">
    <source>
        <dbReference type="Proteomes" id="UP001321861"/>
    </source>
</evidence>
<dbReference type="PROSITE" id="PS50994">
    <property type="entry name" value="INTEGRASE"/>
    <property type="match status" value="1"/>
</dbReference>
<evidence type="ECO:0000313" key="2">
    <source>
        <dbReference type="EMBL" id="BDR59712.1"/>
    </source>
</evidence>
<accession>A0AAU9DR65</accession>
<reference evidence="2 3" key="1">
    <citation type="journal article" date="2023" name="Microbiol. Spectr.">
        <title>Symbiosis of Carpenter Bees with Uncharacterized Lactic Acid Bacteria Showing NAD Auxotrophy.</title>
        <authorList>
            <person name="Kawasaki S."/>
            <person name="Ozawa K."/>
            <person name="Mori T."/>
            <person name="Yamamoto A."/>
            <person name="Ito M."/>
            <person name="Ohkuma M."/>
            <person name="Sakamoto M."/>
            <person name="Matsutani M."/>
        </authorList>
    </citation>
    <scope>NUCLEOTIDE SEQUENCE [LARGE SCALE GENOMIC DNA]</scope>
    <source>
        <strain evidence="2 3">XA3</strain>
    </source>
</reference>
<gene>
    <name evidence="2" type="ORF">XA3_21530</name>
</gene>
<feature type="domain" description="Integrase catalytic" evidence="1">
    <location>
        <begin position="123"/>
        <end position="299"/>
    </location>
</feature>
<dbReference type="SUPFAM" id="SSF53098">
    <property type="entry name" value="Ribonuclease H-like"/>
    <property type="match status" value="1"/>
</dbReference>
<organism evidence="2 3">
    <name type="scientific">Xylocopilactobacillus apicola</name>
    <dbReference type="NCBI Taxonomy" id="2932184"/>
    <lineage>
        <taxon>Bacteria</taxon>
        <taxon>Bacillati</taxon>
        <taxon>Bacillota</taxon>
        <taxon>Bacilli</taxon>
        <taxon>Lactobacillales</taxon>
        <taxon>Lactobacillaceae</taxon>
        <taxon>Xylocopilactobacillus</taxon>
    </lineage>
</organism>
<dbReference type="KEGG" id="xap:XA3_21530"/>
<sequence>MRLDVSDWMIQFQVMNHSSKLKPNFSEIGRKLNADPRTVKKYFQKEKNYRNGKTELVKPRKKHSSKLDPYKKVIQAKYNDGNTAMSIFYFIKDELGYQGGKTLVSDYCRTLKKKKLKKATVRVEVGPGDSAQVDWKEGITIITQDGTKITGNIFLYILAHSRFKYVEFTYKRDQRTFLNCLNHAFTSTGGIPEKIWFDNQKVVIDRARSTFTKRVFNETFIAHAHDAGFIPFLCRVGRPQTKGKIKSLAGLVDRLKVYSNEVIDAEDFASVVRRFSQKINYEKSQATGKPPIELWRKEKEYLMIMIQNFSNLILKPLLKEKSVKNRLLCLIIANTHYLQNILAELCS</sequence>
<dbReference type="Gene3D" id="3.30.420.10">
    <property type="entry name" value="Ribonuclease H-like superfamily/Ribonuclease H"/>
    <property type="match status" value="1"/>
</dbReference>
<dbReference type="PANTHER" id="PTHR35004:SF6">
    <property type="entry name" value="TRANSPOSASE"/>
    <property type="match status" value="1"/>
</dbReference>
<dbReference type="GO" id="GO:0015074">
    <property type="term" value="P:DNA integration"/>
    <property type="evidence" value="ECO:0007669"/>
    <property type="project" value="InterPro"/>
</dbReference>